<accession>A0A919EDN9</accession>
<evidence type="ECO:0000313" key="2">
    <source>
        <dbReference type="Proteomes" id="UP000638313"/>
    </source>
</evidence>
<name>A0A919EDN9_9ACTN</name>
<keyword evidence="2" id="KW-1185">Reference proteome</keyword>
<sequence length="140" mass="15715">MAVLGTLLGSLTTHFFQRRATRSEALRQERTTTYSAFAAAVEEYRRGQAERWYRLQEDPEGDAFLAARDEAHRLRTAARQALYRVKLLTDEPAVVAAAEHAYASTRDVSTAHDQDDRDARHADAGLAIEAFVARAARLLR</sequence>
<gene>
    <name evidence="1" type="ORF">GCM10010218_34870</name>
</gene>
<evidence type="ECO:0008006" key="3">
    <source>
        <dbReference type="Google" id="ProtNLM"/>
    </source>
</evidence>
<dbReference type="EMBL" id="BNBD01000006">
    <property type="protein sequence ID" value="GHF50363.1"/>
    <property type="molecule type" value="Genomic_DNA"/>
</dbReference>
<dbReference type="AlphaFoldDB" id="A0A919EDN9"/>
<evidence type="ECO:0000313" key="1">
    <source>
        <dbReference type="EMBL" id="GHF50363.1"/>
    </source>
</evidence>
<comment type="caution">
    <text evidence="1">The sequence shown here is derived from an EMBL/GenBank/DDBJ whole genome shotgun (WGS) entry which is preliminary data.</text>
</comment>
<reference evidence="1" key="1">
    <citation type="journal article" date="2014" name="Int. J. Syst. Evol. Microbiol.">
        <title>Complete genome sequence of Corynebacterium casei LMG S-19264T (=DSM 44701T), isolated from a smear-ripened cheese.</title>
        <authorList>
            <consortium name="US DOE Joint Genome Institute (JGI-PGF)"/>
            <person name="Walter F."/>
            <person name="Albersmeier A."/>
            <person name="Kalinowski J."/>
            <person name="Ruckert C."/>
        </authorList>
    </citation>
    <scope>NUCLEOTIDE SEQUENCE</scope>
    <source>
        <strain evidence="1">JCM 4059</strain>
    </source>
</reference>
<dbReference type="Proteomes" id="UP000638313">
    <property type="component" value="Unassembled WGS sequence"/>
</dbReference>
<reference evidence="1" key="2">
    <citation type="submission" date="2020-09" db="EMBL/GenBank/DDBJ databases">
        <authorList>
            <person name="Sun Q."/>
            <person name="Ohkuma M."/>
        </authorList>
    </citation>
    <scope>NUCLEOTIDE SEQUENCE</scope>
    <source>
        <strain evidence="1">JCM 4059</strain>
    </source>
</reference>
<organism evidence="1 2">
    <name type="scientific">Streptomyces mashuensis</name>
    <dbReference type="NCBI Taxonomy" id="33904"/>
    <lineage>
        <taxon>Bacteria</taxon>
        <taxon>Bacillati</taxon>
        <taxon>Actinomycetota</taxon>
        <taxon>Actinomycetes</taxon>
        <taxon>Kitasatosporales</taxon>
        <taxon>Streptomycetaceae</taxon>
        <taxon>Streptomyces</taxon>
    </lineage>
</organism>
<proteinExistence type="predicted"/>
<protein>
    <recommendedName>
        <fullName evidence="3">Protein kilB</fullName>
    </recommendedName>
</protein>